<dbReference type="PANTHER" id="PTHR42925">
    <property type="entry name" value="MULTIDRUG AND TOXIN EFFLUX PROTEIN MATE FAMILY"/>
    <property type="match status" value="1"/>
</dbReference>
<dbReference type="PANTHER" id="PTHR42925:SF1">
    <property type="entry name" value="VIRULENCE FACTOR MVIN"/>
    <property type="match status" value="1"/>
</dbReference>
<dbReference type="Proteomes" id="UP000609323">
    <property type="component" value="Unassembled WGS sequence"/>
</dbReference>
<feature type="transmembrane region" description="Helical" evidence="7">
    <location>
        <begin position="170"/>
        <end position="190"/>
    </location>
</feature>
<feature type="transmembrane region" description="Helical" evidence="7">
    <location>
        <begin position="330"/>
        <end position="351"/>
    </location>
</feature>
<keyword evidence="4 7" id="KW-0812">Transmembrane</keyword>
<feature type="transmembrane region" description="Helical" evidence="7">
    <location>
        <begin position="20"/>
        <end position="38"/>
    </location>
</feature>
<dbReference type="InterPro" id="IPR048279">
    <property type="entry name" value="MdtK-like"/>
</dbReference>
<protein>
    <submittedName>
        <fullName evidence="8">MATE family efflux transporter</fullName>
    </submittedName>
</protein>
<feature type="transmembrane region" description="Helical" evidence="7">
    <location>
        <begin position="245"/>
        <end position="270"/>
    </location>
</feature>
<evidence type="ECO:0000313" key="9">
    <source>
        <dbReference type="Proteomes" id="UP000609323"/>
    </source>
</evidence>
<feature type="transmembrane region" description="Helical" evidence="7">
    <location>
        <begin position="58"/>
        <end position="84"/>
    </location>
</feature>
<dbReference type="RefSeq" id="WP_373286355.1">
    <property type="nucleotide sequence ID" value="NZ_BMHF01000005.1"/>
</dbReference>
<keyword evidence="5 7" id="KW-1133">Transmembrane helix</keyword>
<dbReference type="Pfam" id="PF01554">
    <property type="entry name" value="MatE"/>
    <property type="match status" value="2"/>
</dbReference>
<evidence type="ECO:0000256" key="2">
    <source>
        <dbReference type="ARBA" id="ARBA00022448"/>
    </source>
</evidence>
<name>A0ABQ1FY72_9BACL</name>
<dbReference type="EMBL" id="BMHF01000005">
    <property type="protein sequence ID" value="GGA33155.1"/>
    <property type="molecule type" value="Genomic_DNA"/>
</dbReference>
<comment type="caution">
    <text evidence="8">The sequence shown here is derived from an EMBL/GenBank/DDBJ whole genome shotgun (WGS) entry which is preliminary data.</text>
</comment>
<feature type="transmembrane region" description="Helical" evidence="7">
    <location>
        <begin position="202"/>
        <end position="224"/>
    </location>
</feature>
<keyword evidence="9" id="KW-1185">Reference proteome</keyword>
<keyword evidence="2" id="KW-0813">Transport</keyword>
<feature type="transmembrane region" description="Helical" evidence="7">
    <location>
        <begin position="290"/>
        <end position="310"/>
    </location>
</feature>
<keyword evidence="3" id="KW-1003">Cell membrane</keyword>
<feature type="transmembrane region" description="Helical" evidence="7">
    <location>
        <begin position="137"/>
        <end position="158"/>
    </location>
</feature>
<organism evidence="8 9">
    <name type="scientific">Paenibacillus physcomitrellae</name>
    <dbReference type="NCBI Taxonomy" id="1619311"/>
    <lineage>
        <taxon>Bacteria</taxon>
        <taxon>Bacillati</taxon>
        <taxon>Bacillota</taxon>
        <taxon>Bacilli</taxon>
        <taxon>Bacillales</taxon>
        <taxon>Paenibacillaceae</taxon>
        <taxon>Paenibacillus</taxon>
    </lineage>
</organism>
<dbReference type="InterPro" id="IPR047135">
    <property type="entry name" value="YsiQ"/>
</dbReference>
<evidence type="ECO:0000256" key="1">
    <source>
        <dbReference type="ARBA" id="ARBA00004651"/>
    </source>
</evidence>
<evidence type="ECO:0000313" key="8">
    <source>
        <dbReference type="EMBL" id="GGA33155.1"/>
    </source>
</evidence>
<evidence type="ECO:0000256" key="4">
    <source>
        <dbReference type="ARBA" id="ARBA00022692"/>
    </source>
</evidence>
<evidence type="ECO:0000256" key="7">
    <source>
        <dbReference type="SAM" id="Phobius"/>
    </source>
</evidence>
<evidence type="ECO:0000256" key="6">
    <source>
        <dbReference type="ARBA" id="ARBA00023136"/>
    </source>
</evidence>
<feature type="transmembrane region" description="Helical" evidence="7">
    <location>
        <begin position="96"/>
        <end position="117"/>
    </location>
</feature>
<dbReference type="CDD" id="cd13134">
    <property type="entry name" value="MATE_like_8"/>
    <property type="match status" value="1"/>
</dbReference>
<evidence type="ECO:0000256" key="3">
    <source>
        <dbReference type="ARBA" id="ARBA00022475"/>
    </source>
</evidence>
<dbReference type="NCBIfam" id="TIGR00797">
    <property type="entry name" value="matE"/>
    <property type="match status" value="1"/>
</dbReference>
<evidence type="ECO:0000256" key="5">
    <source>
        <dbReference type="ARBA" id="ARBA00022989"/>
    </source>
</evidence>
<dbReference type="InterPro" id="IPR002528">
    <property type="entry name" value="MATE_fam"/>
</dbReference>
<sequence length="471" mass="51947">MESTTLEENSSTAGKKQFHMFHLTWPIFLELFLFMLMGSVDTFMISSVSDNAVAGVGAANQIISIAILVLEVIGNGAAIVVAQYLGSKKLSEAARVTGNAVTINLAVGLVLSAVFLLSGKMMLQLLNVHGPILDYAVSYIQIVGGGIFLQALINALAATIRTHGFTKQTMIVSLLMNVIHVAGNYVLIYGHLGFSAMGVQGAAISTVFSRLVCLIIFFWLMYRVMEVRVRFNYYLKLSKQYISKILKIGIPSAFESIVYQICQLIFTLYVTYLGAEAMATRQYAVNISSYIYLFSMAIGMGTAIVVGHYVGSRRQQDAYTRVFQSVKWALAATVVVDLIIIAFRIPLFHLFTDDLAIVRLGSQVLLLSLILETGRTVNIVIINSLRAAGDAKFPVYMGLLSMVCMSLPLGYLLVFQLHLGLAGIWLAIAADEWTRAVIMYFRWRSRAWERYSLVDHEPSNEPVQQPAPAMG</sequence>
<proteinExistence type="predicted"/>
<accession>A0ABQ1FY72</accession>
<keyword evidence="6 7" id="KW-0472">Membrane</keyword>
<dbReference type="PIRSF" id="PIRSF006603">
    <property type="entry name" value="DinF"/>
    <property type="match status" value="1"/>
</dbReference>
<reference evidence="9" key="1">
    <citation type="journal article" date="2019" name="Int. J. Syst. Evol. Microbiol.">
        <title>The Global Catalogue of Microorganisms (GCM) 10K type strain sequencing project: providing services to taxonomists for standard genome sequencing and annotation.</title>
        <authorList>
            <consortium name="The Broad Institute Genomics Platform"/>
            <consortium name="The Broad Institute Genome Sequencing Center for Infectious Disease"/>
            <person name="Wu L."/>
            <person name="Ma J."/>
        </authorList>
    </citation>
    <scope>NUCLEOTIDE SEQUENCE [LARGE SCALE GENOMIC DNA]</scope>
    <source>
        <strain evidence="9">CGMCC 1.15044</strain>
    </source>
</reference>
<gene>
    <name evidence="8" type="ORF">GCM10010917_17860</name>
</gene>
<comment type="subcellular location">
    <subcellularLocation>
        <location evidence="1">Cell membrane</location>
        <topology evidence="1">Multi-pass membrane protein</topology>
    </subcellularLocation>
</comment>